<proteinExistence type="predicted"/>
<evidence type="ECO:0000313" key="1">
    <source>
        <dbReference type="EMBL" id="KAK7506100.1"/>
    </source>
</evidence>
<dbReference type="AlphaFoldDB" id="A0ABD0M3D2"/>
<keyword evidence="2" id="KW-1185">Reference proteome</keyword>
<gene>
    <name evidence="1" type="ORF">BaRGS_00002822</name>
</gene>
<evidence type="ECO:0000313" key="2">
    <source>
        <dbReference type="Proteomes" id="UP001519460"/>
    </source>
</evidence>
<accession>A0ABD0M3D2</accession>
<dbReference type="Proteomes" id="UP001519460">
    <property type="component" value="Unassembled WGS sequence"/>
</dbReference>
<name>A0ABD0M3D2_9CAEN</name>
<comment type="caution">
    <text evidence="1">The sequence shown here is derived from an EMBL/GenBank/DDBJ whole genome shotgun (WGS) entry which is preliminary data.</text>
</comment>
<protein>
    <submittedName>
        <fullName evidence="1">Uncharacterized protein</fullName>
    </submittedName>
</protein>
<dbReference type="EMBL" id="JACVVK020000008">
    <property type="protein sequence ID" value="KAK7506100.1"/>
    <property type="molecule type" value="Genomic_DNA"/>
</dbReference>
<reference evidence="1 2" key="1">
    <citation type="journal article" date="2023" name="Sci. Data">
        <title>Genome assembly of the Korean intertidal mud-creeper Batillaria attramentaria.</title>
        <authorList>
            <person name="Patra A.K."/>
            <person name="Ho P.T."/>
            <person name="Jun S."/>
            <person name="Lee S.J."/>
            <person name="Kim Y."/>
            <person name="Won Y.J."/>
        </authorList>
    </citation>
    <scope>NUCLEOTIDE SEQUENCE [LARGE SCALE GENOMIC DNA]</scope>
    <source>
        <strain evidence="1">Wonlab-2016</strain>
    </source>
</reference>
<organism evidence="1 2">
    <name type="scientific">Batillaria attramentaria</name>
    <dbReference type="NCBI Taxonomy" id="370345"/>
    <lineage>
        <taxon>Eukaryota</taxon>
        <taxon>Metazoa</taxon>
        <taxon>Spiralia</taxon>
        <taxon>Lophotrochozoa</taxon>
        <taxon>Mollusca</taxon>
        <taxon>Gastropoda</taxon>
        <taxon>Caenogastropoda</taxon>
        <taxon>Sorbeoconcha</taxon>
        <taxon>Cerithioidea</taxon>
        <taxon>Batillariidae</taxon>
        <taxon>Batillaria</taxon>
    </lineage>
</organism>
<sequence>MDVDRAVGSLRRRCAYELGSIQNVSPLRRARVHGLSASHVLQNRFLASAAEYRDDLGRLGTAYAIVVGPDSC</sequence>